<dbReference type="AlphaFoldDB" id="A0A8W8MME1"/>
<evidence type="ECO:0000259" key="2">
    <source>
        <dbReference type="PROSITE" id="PS50966"/>
    </source>
</evidence>
<accession>A0A8W8MME1</accession>
<dbReference type="Pfam" id="PF04434">
    <property type="entry name" value="SWIM"/>
    <property type="match status" value="1"/>
</dbReference>
<evidence type="ECO:0000256" key="1">
    <source>
        <dbReference type="PROSITE-ProRule" id="PRU00325"/>
    </source>
</evidence>
<evidence type="ECO:0000313" key="3">
    <source>
        <dbReference type="EnsemblMetazoa" id="G34055.1:cds"/>
    </source>
</evidence>
<proteinExistence type="predicted"/>
<evidence type="ECO:0000313" key="4">
    <source>
        <dbReference type="Proteomes" id="UP000005408"/>
    </source>
</evidence>
<dbReference type="PROSITE" id="PS50966">
    <property type="entry name" value="ZF_SWIM"/>
    <property type="match status" value="1"/>
</dbReference>
<dbReference type="InterPro" id="IPR007527">
    <property type="entry name" value="Znf_SWIM"/>
</dbReference>
<keyword evidence="1" id="KW-0862">Zinc</keyword>
<feature type="domain" description="SWIM-type" evidence="2">
    <location>
        <begin position="14"/>
        <end position="53"/>
    </location>
</feature>
<organism evidence="3 4">
    <name type="scientific">Magallana gigas</name>
    <name type="common">Pacific oyster</name>
    <name type="synonym">Crassostrea gigas</name>
    <dbReference type="NCBI Taxonomy" id="29159"/>
    <lineage>
        <taxon>Eukaryota</taxon>
        <taxon>Metazoa</taxon>
        <taxon>Spiralia</taxon>
        <taxon>Lophotrochozoa</taxon>
        <taxon>Mollusca</taxon>
        <taxon>Bivalvia</taxon>
        <taxon>Autobranchia</taxon>
        <taxon>Pteriomorphia</taxon>
        <taxon>Ostreida</taxon>
        <taxon>Ostreoidea</taxon>
        <taxon>Ostreidae</taxon>
        <taxon>Magallana</taxon>
    </lineage>
</organism>
<sequence>MNSSVQASMRDTSYKVQIFLEESDNGNVKDSTCQCPMGEFKCHHVAATLLFGYKKASKTDIKCSWIKHPKSAPPKRTVTLQELYPSNQPNYRCILKSGGMLLFTPAKSVQIITAVFKLHNLCMDIKLPVDDIELNFRPDQGVPQPGANADAAGQTVRQRLIQRFAL</sequence>
<keyword evidence="1" id="KW-0479">Metal-binding</keyword>
<dbReference type="GO" id="GO:0008270">
    <property type="term" value="F:zinc ion binding"/>
    <property type="evidence" value="ECO:0007669"/>
    <property type="project" value="UniProtKB-KW"/>
</dbReference>
<keyword evidence="4" id="KW-1185">Reference proteome</keyword>
<name>A0A8W8MME1_MAGGI</name>
<keyword evidence="1" id="KW-0863">Zinc-finger</keyword>
<dbReference type="Proteomes" id="UP000005408">
    <property type="component" value="Unassembled WGS sequence"/>
</dbReference>
<dbReference type="EnsemblMetazoa" id="G34055.1">
    <property type="protein sequence ID" value="G34055.1:cds"/>
    <property type="gene ID" value="G34055"/>
</dbReference>
<reference evidence="3" key="1">
    <citation type="submission" date="2022-08" db="UniProtKB">
        <authorList>
            <consortium name="EnsemblMetazoa"/>
        </authorList>
    </citation>
    <scope>IDENTIFICATION</scope>
    <source>
        <strain evidence="3">05x7-T-G4-1.051#20</strain>
    </source>
</reference>
<protein>
    <recommendedName>
        <fullName evidence="2">SWIM-type domain-containing protein</fullName>
    </recommendedName>
</protein>